<accession>A0A2C8FE85</accession>
<protein>
    <recommendedName>
        <fullName evidence="2">histidine kinase</fullName>
        <ecNumber evidence="2">2.7.13.3</ecNumber>
    </recommendedName>
</protein>
<dbReference type="InterPro" id="IPR011006">
    <property type="entry name" value="CheY-like_superfamily"/>
</dbReference>
<dbReference type="PROSITE" id="PS50109">
    <property type="entry name" value="HIS_KIN"/>
    <property type="match status" value="1"/>
</dbReference>
<evidence type="ECO:0000256" key="5">
    <source>
        <dbReference type="ARBA" id="ARBA00022777"/>
    </source>
</evidence>
<dbReference type="InterPro" id="IPR005467">
    <property type="entry name" value="His_kinase_dom"/>
</dbReference>
<dbReference type="InterPro" id="IPR003594">
    <property type="entry name" value="HATPase_dom"/>
</dbReference>
<dbReference type="Gene3D" id="3.30.565.10">
    <property type="entry name" value="Histidine kinase-like ATPase, C-terminal domain"/>
    <property type="match status" value="1"/>
</dbReference>
<dbReference type="Proteomes" id="UP000219215">
    <property type="component" value="Chromosome DPRO"/>
</dbReference>
<dbReference type="Pfam" id="PF00512">
    <property type="entry name" value="HisKA"/>
    <property type="match status" value="1"/>
</dbReference>
<dbReference type="PROSITE" id="PS50110">
    <property type="entry name" value="RESPONSE_REGULATORY"/>
    <property type="match status" value="2"/>
</dbReference>
<dbReference type="AlphaFoldDB" id="A0A2C8FE85"/>
<dbReference type="EC" id="2.7.13.3" evidence="2"/>
<sequence>MTQTEISPDTHLILVAEDSKVVYTALKSTIEEHLKFEVVVLKSFDEAQSFLDSNEQPIFVAILDLHMPGSRDGQIVDMFCERKIPSIVYTSDFTEETRKRMQSKNIIDYLVKNSKTVDNLIEYLANLYRNTRIHALLVEDSGSFRLWMRHMLEKQQFNVIEARDGEEAWKYILSHDKIDLVVADYALPGMDGIELTQAIRNKYSKQEIIVLGLSSVSDPMLTARFIKSGANDFLAKPVQVEELFCRVNHHVEMLDTIRALRKSDQLKNLFMGMAVHDLRSPINGINGFTTMLLDGTYGPLSEEQKEIIQFVHDANKNMGLLVHDLLDISVIESGKLVLEKRESNIEILVEHRLRIHGHMAKNKGVQLIPYFEDVAPFPFDENRIGQVLDNLLTNAIKFSPSNGIVKVLVSSQEDSVKICIQDKGEGVPPGEEMLLFQSFSKTSIEPTGGESGTGLGLPIVKKIVEAHGGKVWVVSDYPHGATFCFSLPAR</sequence>
<dbReference type="Gene3D" id="1.10.287.130">
    <property type="match status" value="1"/>
</dbReference>
<dbReference type="FunFam" id="3.30.565.10:FF:000006">
    <property type="entry name" value="Sensor histidine kinase WalK"/>
    <property type="match status" value="1"/>
</dbReference>
<feature type="modified residue" description="4-aspartylphosphate" evidence="6">
    <location>
        <position position="184"/>
    </location>
</feature>
<dbReference type="EMBL" id="LT907975">
    <property type="protein sequence ID" value="SOB60853.1"/>
    <property type="molecule type" value="Genomic_DNA"/>
</dbReference>
<dbReference type="Gene3D" id="3.40.50.2300">
    <property type="match status" value="2"/>
</dbReference>
<evidence type="ECO:0000259" key="7">
    <source>
        <dbReference type="PROSITE" id="PS50109"/>
    </source>
</evidence>
<dbReference type="Pfam" id="PF00072">
    <property type="entry name" value="Response_reg"/>
    <property type="match status" value="2"/>
</dbReference>
<keyword evidence="5 9" id="KW-0418">Kinase</keyword>
<dbReference type="InterPro" id="IPR004358">
    <property type="entry name" value="Sig_transdc_His_kin-like_C"/>
</dbReference>
<dbReference type="InterPro" id="IPR003661">
    <property type="entry name" value="HisK_dim/P_dom"/>
</dbReference>
<evidence type="ECO:0000259" key="8">
    <source>
        <dbReference type="PROSITE" id="PS50110"/>
    </source>
</evidence>
<dbReference type="InterPro" id="IPR001789">
    <property type="entry name" value="Sig_transdc_resp-reg_receiver"/>
</dbReference>
<feature type="domain" description="Response regulatory" evidence="8">
    <location>
        <begin position="134"/>
        <end position="251"/>
    </location>
</feature>
<dbReference type="Pfam" id="PF02518">
    <property type="entry name" value="HATPase_c"/>
    <property type="match status" value="1"/>
</dbReference>
<dbReference type="InterPro" id="IPR036097">
    <property type="entry name" value="HisK_dim/P_sf"/>
</dbReference>
<feature type="modified residue" description="4-aspartylphosphate" evidence="6">
    <location>
        <position position="64"/>
    </location>
</feature>
<comment type="catalytic activity">
    <reaction evidence="1">
        <text>ATP + protein L-histidine = ADP + protein N-phospho-L-histidine.</text>
        <dbReference type="EC" id="2.7.13.3"/>
    </reaction>
</comment>
<evidence type="ECO:0000256" key="4">
    <source>
        <dbReference type="ARBA" id="ARBA00022679"/>
    </source>
</evidence>
<evidence type="ECO:0000313" key="10">
    <source>
        <dbReference type="Proteomes" id="UP000219215"/>
    </source>
</evidence>
<evidence type="ECO:0000256" key="3">
    <source>
        <dbReference type="ARBA" id="ARBA00022553"/>
    </source>
</evidence>
<keyword evidence="10" id="KW-1185">Reference proteome</keyword>
<dbReference type="GO" id="GO:0000155">
    <property type="term" value="F:phosphorelay sensor kinase activity"/>
    <property type="evidence" value="ECO:0007669"/>
    <property type="project" value="InterPro"/>
</dbReference>
<proteinExistence type="predicted"/>
<organism evidence="9 10">
    <name type="scientific">Pseudodesulfovibrio profundus</name>
    <dbReference type="NCBI Taxonomy" id="57320"/>
    <lineage>
        <taxon>Bacteria</taxon>
        <taxon>Pseudomonadati</taxon>
        <taxon>Thermodesulfobacteriota</taxon>
        <taxon>Desulfovibrionia</taxon>
        <taxon>Desulfovibrionales</taxon>
        <taxon>Desulfovibrionaceae</taxon>
    </lineage>
</organism>
<keyword evidence="4" id="KW-0808">Transferase</keyword>
<keyword evidence="3 6" id="KW-0597">Phosphoprotein</keyword>
<dbReference type="SUPFAM" id="SSF55874">
    <property type="entry name" value="ATPase domain of HSP90 chaperone/DNA topoisomerase II/histidine kinase"/>
    <property type="match status" value="1"/>
</dbReference>
<evidence type="ECO:0000256" key="6">
    <source>
        <dbReference type="PROSITE-ProRule" id="PRU00169"/>
    </source>
</evidence>
<gene>
    <name evidence="9" type="ORF">DPRO_3934</name>
</gene>
<dbReference type="CDD" id="cd00075">
    <property type="entry name" value="HATPase"/>
    <property type="match status" value="1"/>
</dbReference>
<dbReference type="OrthoDB" id="5342753at2"/>
<dbReference type="SMART" id="SM00388">
    <property type="entry name" value="HisKA"/>
    <property type="match status" value="1"/>
</dbReference>
<dbReference type="PANTHER" id="PTHR43547:SF2">
    <property type="entry name" value="HYBRID SIGNAL TRANSDUCTION HISTIDINE KINASE C"/>
    <property type="match status" value="1"/>
</dbReference>
<dbReference type="PRINTS" id="PR00344">
    <property type="entry name" value="BCTRLSENSOR"/>
</dbReference>
<reference evidence="10" key="1">
    <citation type="submission" date="2017-09" db="EMBL/GenBank/DDBJ databases">
        <authorList>
            <person name="Regsiter A."/>
            <person name="William W."/>
        </authorList>
    </citation>
    <scope>NUCLEOTIDE SEQUENCE [LARGE SCALE GENOMIC DNA]</scope>
    <source>
        <strain evidence="10">500-1</strain>
    </source>
</reference>
<name>A0A2C8FE85_9BACT</name>
<dbReference type="CDD" id="cd00082">
    <property type="entry name" value="HisKA"/>
    <property type="match status" value="1"/>
</dbReference>
<dbReference type="RefSeq" id="WP_097013520.1">
    <property type="nucleotide sequence ID" value="NZ_LT907975.1"/>
</dbReference>
<evidence type="ECO:0000313" key="9">
    <source>
        <dbReference type="EMBL" id="SOB60853.1"/>
    </source>
</evidence>
<feature type="domain" description="Response regulatory" evidence="8">
    <location>
        <begin position="12"/>
        <end position="127"/>
    </location>
</feature>
<dbReference type="SMART" id="SM00387">
    <property type="entry name" value="HATPase_c"/>
    <property type="match status" value="1"/>
</dbReference>
<dbReference type="SMART" id="SM00448">
    <property type="entry name" value="REC"/>
    <property type="match status" value="2"/>
</dbReference>
<dbReference type="InterPro" id="IPR036890">
    <property type="entry name" value="HATPase_C_sf"/>
</dbReference>
<dbReference type="SUPFAM" id="SSF47384">
    <property type="entry name" value="Homodimeric domain of signal transducing histidine kinase"/>
    <property type="match status" value="1"/>
</dbReference>
<evidence type="ECO:0000256" key="1">
    <source>
        <dbReference type="ARBA" id="ARBA00000085"/>
    </source>
</evidence>
<dbReference type="PANTHER" id="PTHR43547">
    <property type="entry name" value="TWO-COMPONENT HISTIDINE KINASE"/>
    <property type="match status" value="1"/>
</dbReference>
<evidence type="ECO:0000256" key="2">
    <source>
        <dbReference type="ARBA" id="ARBA00012438"/>
    </source>
</evidence>
<feature type="domain" description="Histidine kinase" evidence="7">
    <location>
        <begin position="273"/>
        <end position="490"/>
    </location>
</feature>
<dbReference type="KEGG" id="pprf:DPRO_3934"/>
<dbReference type="SUPFAM" id="SSF52172">
    <property type="entry name" value="CheY-like"/>
    <property type="match status" value="2"/>
</dbReference>